<dbReference type="PANTHER" id="PTHR13992">
    <property type="entry name" value="NUCLEAR RECEPTOR CO-REPRESSOR RELATED NCOR"/>
    <property type="match status" value="1"/>
</dbReference>
<dbReference type="SMART" id="SM00717">
    <property type="entry name" value="SANT"/>
    <property type="match status" value="2"/>
</dbReference>
<protein>
    <submittedName>
        <fullName evidence="3">Nuclear receptor corepressor 2-like protein</fullName>
    </submittedName>
</protein>
<feature type="compositionally biased region" description="Low complexity" evidence="1">
    <location>
        <begin position="953"/>
        <end position="968"/>
    </location>
</feature>
<feature type="domain" description="SANT" evidence="2">
    <location>
        <begin position="840"/>
        <end position="887"/>
    </location>
</feature>
<feature type="compositionally biased region" description="Basic and acidic residues" evidence="1">
    <location>
        <begin position="118"/>
        <end position="134"/>
    </location>
</feature>
<dbReference type="SUPFAM" id="SSF46689">
    <property type="entry name" value="Homeodomain-like"/>
    <property type="match status" value="2"/>
</dbReference>
<dbReference type="GO" id="GO:0034967">
    <property type="term" value="C:Set3 complex"/>
    <property type="evidence" value="ECO:0007669"/>
    <property type="project" value="TreeGrafter"/>
</dbReference>
<evidence type="ECO:0000256" key="1">
    <source>
        <dbReference type="SAM" id="MobiDB-lite"/>
    </source>
</evidence>
<feature type="region of interest" description="Disordered" evidence="1">
    <location>
        <begin position="424"/>
        <end position="473"/>
    </location>
</feature>
<feature type="compositionally biased region" description="Polar residues" evidence="1">
    <location>
        <begin position="424"/>
        <end position="436"/>
    </location>
</feature>
<feature type="compositionally biased region" description="Basic and acidic residues" evidence="1">
    <location>
        <begin position="41"/>
        <end position="56"/>
    </location>
</feature>
<dbReference type="OrthoDB" id="10258692at2759"/>
<dbReference type="InterPro" id="IPR051571">
    <property type="entry name" value="N-CoR_corepressor"/>
</dbReference>
<feature type="region of interest" description="Disordered" evidence="1">
    <location>
        <begin position="1313"/>
        <end position="1374"/>
    </location>
</feature>
<dbReference type="Pfam" id="PF00249">
    <property type="entry name" value="Myb_DNA-binding"/>
    <property type="match status" value="2"/>
</dbReference>
<keyword evidence="4" id="KW-1185">Reference proteome</keyword>
<feature type="compositionally biased region" description="Low complexity" evidence="1">
    <location>
        <begin position="1053"/>
        <end position="1064"/>
    </location>
</feature>
<feature type="compositionally biased region" description="Polar residues" evidence="1">
    <location>
        <begin position="1449"/>
        <end position="1460"/>
    </location>
</feature>
<dbReference type="Proteomes" id="UP000217199">
    <property type="component" value="Unassembled WGS sequence"/>
</dbReference>
<dbReference type="InterPro" id="IPR017884">
    <property type="entry name" value="SANT_dom"/>
</dbReference>
<feature type="compositionally biased region" description="Polar residues" evidence="1">
    <location>
        <begin position="1"/>
        <end position="20"/>
    </location>
</feature>
<feature type="compositionally biased region" description="Low complexity" evidence="1">
    <location>
        <begin position="1238"/>
        <end position="1247"/>
    </location>
</feature>
<feature type="compositionally biased region" description="Basic and acidic residues" evidence="1">
    <location>
        <begin position="437"/>
        <end position="448"/>
    </location>
</feature>
<accession>A0A286U6S7</accession>
<feature type="compositionally biased region" description="Basic and acidic residues" evidence="1">
    <location>
        <begin position="21"/>
        <end position="32"/>
    </location>
</feature>
<feature type="region of interest" description="Disordered" evidence="1">
    <location>
        <begin position="1224"/>
        <end position="1247"/>
    </location>
</feature>
<dbReference type="PROSITE" id="PS51293">
    <property type="entry name" value="SANT"/>
    <property type="match status" value="1"/>
</dbReference>
<evidence type="ECO:0000259" key="2">
    <source>
        <dbReference type="PROSITE" id="PS51293"/>
    </source>
</evidence>
<feature type="compositionally biased region" description="Basic residues" evidence="1">
    <location>
        <begin position="899"/>
        <end position="911"/>
    </location>
</feature>
<feature type="compositionally biased region" description="Polar residues" evidence="1">
    <location>
        <begin position="298"/>
        <end position="316"/>
    </location>
</feature>
<dbReference type="STRING" id="2282107.A0A286U6S7"/>
<feature type="region of interest" description="Disordered" evidence="1">
    <location>
        <begin position="1"/>
        <end position="408"/>
    </location>
</feature>
<feature type="compositionally biased region" description="Polar residues" evidence="1">
    <location>
        <begin position="491"/>
        <end position="505"/>
    </location>
</feature>
<feature type="compositionally biased region" description="Basic residues" evidence="1">
    <location>
        <begin position="929"/>
        <end position="939"/>
    </location>
</feature>
<dbReference type="EMBL" id="NBII01000010">
    <property type="protein sequence ID" value="PAV15281.1"/>
    <property type="molecule type" value="Genomic_DNA"/>
</dbReference>
<dbReference type="InterPro" id="IPR009057">
    <property type="entry name" value="Homeodomain-like_sf"/>
</dbReference>
<feature type="region of interest" description="Disordered" evidence="1">
    <location>
        <begin position="487"/>
        <end position="512"/>
    </location>
</feature>
<feature type="compositionally biased region" description="Polar residues" evidence="1">
    <location>
        <begin position="246"/>
        <end position="264"/>
    </location>
</feature>
<feature type="region of interest" description="Disordered" evidence="1">
    <location>
        <begin position="892"/>
        <end position="1082"/>
    </location>
</feature>
<feature type="compositionally biased region" description="Basic and acidic residues" evidence="1">
    <location>
        <begin position="265"/>
        <end position="278"/>
    </location>
</feature>
<feature type="compositionally biased region" description="Basic and acidic residues" evidence="1">
    <location>
        <begin position="178"/>
        <end position="220"/>
    </location>
</feature>
<dbReference type="Gene3D" id="1.10.10.60">
    <property type="entry name" value="Homeodomain-like"/>
    <property type="match status" value="2"/>
</dbReference>
<proteinExistence type="predicted"/>
<dbReference type="GO" id="GO:0006357">
    <property type="term" value="P:regulation of transcription by RNA polymerase II"/>
    <property type="evidence" value="ECO:0007669"/>
    <property type="project" value="TreeGrafter"/>
</dbReference>
<dbReference type="PANTHER" id="PTHR13992:SF39">
    <property type="entry name" value="SMRTER, ISOFORM G"/>
    <property type="match status" value="1"/>
</dbReference>
<gene>
    <name evidence="3" type="ORF">PNOK_0904200</name>
</gene>
<comment type="caution">
    <text evidence="3">The sequence shown here is derived from an EMBL/GenBank/DDBJ whole genome shotgun (WGS) entry which is preliminary data.</text>
</comment>
<feature type="compositionally biased region" description="Polar residues" evidence="1">
    <location>
        <begin position="226"/>
        <end position="237"/>
    </location>
</feature>
<feature type="region of interest" description="Disordered" evidence="1">
    <location>
        <begin position="1426"/>
        <end position="1474"/>
    </location>
</feature>
<feature type="compositionally biased region" description="Low complexity" evidence="1">
    <location>
        <begin position="1014"/>
        <end position="1026"/>
    </location>
</feature>
<feature type="compositionally biased region" description="Basic and acidic residues" evidence="1">
    <location>
        <begin position="356"/>
        <end position="378"/>
    </location>
</feature>
<dbReference type="CDD" id="cd00167">
    <property type="entry name" value="SANT"/>
    <property type="match status" value="2"/>
</dbReference>
<dbReference type="InParanoid" id="A0A286U6S7"/>
<sequence length="1474" mass="163293">MAHFNRPSSSYAVRNPSNVARQEHYYDRDRRPIYPSMADVDYARDEQMYSRREPRTHYPPSEDIMGPPRDHPRTDTWQAHPPDYVRRPPSSSAGPPQFYDDYRSHPPQPLPPHPQHSQWEEHPRWENEPDHRSFEPSVSWRQMHRENEIPHSPHAPVPVHPDERRWREPVQAAQSHWDTTREYPLDHPSHEGHPSGYYDYDRPYPEAEAYKTHTVYDDQPPHWSSRRSSPAQRGRSNSLRDHSRQRTMSVGHSPHVSDSSTPNWTRDRDIDVPRHSREGSFASPAPRITDRERPFTGSAPQRSSYSIPAPSPQSANPVRDTWGYSTDQSPVPRELQSESIPRSTRAFAPSPGIPDSLRKTGNVEERVPTDSRDFHARSNENFTNSLPSPIKTAPTIQQPSSWNASYNQDSSAVHSIRNLPSETNLASKGVFQSSDSRGQDNTHGERQSEVAMGSITNIRPPIARRDPSPNRQGLGVLSVKELVSPTPIKPLTSTSVSQPRTSSASNDDRMQIDEPTITRVVSANRMNEVRSGIVERALPVDEVETQHPTSVFPSRATSPQNSTAPSVDVSRPETPDLPTPPDVPEPVANPKTSNIVKPLPVPSLKEVPDEERTLRILPRRPRADDKLINEALRQTIVIRRAFMNQTREQRVNPVLMVNLSLTEDPSERDSSDSDTLCKEVFERLSDPGKEEQHMLCRANLAAKLASERELLAEKQQRLRDEYLRLHQKWLVHCAKLDSLAKANDMQEAIMNPGAITGRTTRRSAANLGDAARSDFEMEQIIANLGNEELTDPNHLSVRNVAKIPDMLSVVKGRVPRILDDDNGRIENPEVFYDPRSGYHDWTPEEEEIMLQRYADHPKQFGIISKFLENKTTRQCILYYYMHKKRRIVDFRNAANSSSGKRRGKGFRKSGKQKGNALLVDVAAADSKRPAGRGRGRRGRGGASAGDGTGRGRGAASTPASTPGPAPSAEEGMEPEIRPKRRRTTQQQTEDAVHTDLLAPKGRGRQSAASKKSEQTSQTPSTAAQTPVPIEPPKKRRGRIPKPKPTPEEVVARPPSTGAATTSNATPPPATRFVHPDDPLPAKRKTALNTNIWSEEDKELFIKLLAEHGPDFKRISVRMPLKTTIQCTNFYKANCKELGLDVIAAKAVSRPSPEPEDSMERIAVPMPMHMHMVGASLVMAVNPIDRQVADVTSGTGVLTLEQTMKPTAAGTLAVAAAATHPKVAIPSSASSRPGSILPNTNNSINNSSNSGVMMMSNQGGRMNSPHAANFEARTSSFQLDTSIPQRYSQYTYPGAVLPPSVFPASATAMSRPVTSISNGNPPMTSLGSSSSTPGIGVGSSSAALKSYVGTSTPPTTRDQKSVSSVATPQTTTHHPINQHYAQYSQYPYGSYNISPYTTYPRNTGPGPIPGAGARVGEPQYQNVLSYQMYPPSHPGHLPHQHQQHQQHQQMTAASSVASSNPKPAINESQQKKTGE</sequence>
<organism evidence="3 4">
    <name type="scientific">Pyrrhoderma noxium</name>
    <dbReference type="NCBI Taxonomy" id="2282107"/>
    <lineage>
        <taxon>Eukaryota</taxon>
        <taxon>Fungi</taxon>
        <taxon>Dikarya</taxon>
        <taxon>Basidiomycota</taxon>
        <taxon>Agaricomycotina</taxon>
        <taxon>Agaricomycetes</taxon>
        <taxon>Hymenochaetales</taxon>
        <taxon>Hymenochaetaceae</taxon>
        <taxon>Pyrrhoderma</taxon>
    </lineage>
</organism>
<feature type="compositionally biased region" description="Pro residues" evidence="1">
    <location>
        <begin position="575"/>
        <end position="584"/>
    </location>
</feature>
<name>A0A286U6S7_9AGAM</name>
<feature type="compositionally biased region" description="Gly residues" evidence="1">
    <location>
        <begin position="940"/>
        <end position="952"/>
    </location>
</feature>
<dbReference type="InterPro" id="IPR001005">
    <property type="entry name" value="SANT/Myb"/>
</dbReference>
<evidence type="ECO:0000313" key="3">
    <source>
        <dbReference type="EMBL" id="PAV15281.1"/>
    </source>
</evidence>
<evidence type="ECO:0000313" key="4">
    <source>
        <dbReference type="Proteomes" id="UP000217199"/>
    </source>
</evidence>
<feature type="compositionally biased region" description="Polar residues" evidence="1">
    <location>
        <begin position="546"/>
        <end position="565"/>
    </location>
</feature>
<feature type="region of interest" description="Disordered" evidence="1">
    <location>
        <begin position="539"/>
        <end position="601"/>
    </location>
</feature>
<reference evidence="3 4" key="1">
    <citation type="journal article" date="2017" name="Mol. Ecol.">
        <title>Comparative and population genomic landscape of Phellinus noxius: A hypervariable fungus causing root rot in trees.</title>
        <authorList>
            <person name="Chung C.L."/>
            <person name="Lee T.J."/>
            <person name="Akiba M."/>
            <person name="Lee H.H."/>
            <person name="Kuo T.H."/>
            <person name="Liu D."/>
            <person name="Ke H.M."/>
            <person name="Yokoi T."/>
            <person name="Roa M.B."/>
            <person name="Lu M.J."/>
            <person name="Chang Y.Y."/>
            <person name="Ann P.J."/>
            <person name="Tsai J.N."/>
            <person name="Chen C.Y."/>
            <person name="Tzean S.S."/>
            <person name="Ota Y."/>
            <person name="Hattori T."/>
            <person name="Sahashi N."/>
            <person name="Liou R.F."/>
            <person name="Kikuchi T."/>
            <person name="Tsai I.J."/>
        </authorList>
    </citation>
    <scope>NUCLEOTIDE SEQUENCE [LARGE SCALE GENOMIC DNA]</scope>
    <source>
        <strain evidence="3 4">FFPRI411160</strain>
    </source>
</reference>
<feature type="compositionally biased region" description="Polar residues" evidence="1">
    <location>
        <begin position="394"/>
        <end position="408"/>
    </location>
</feature>